<sequence>MDLGNRVLELCQDGMRAEAEGRPADARALFERAWTARTDDYDACVAAHYLARQQDDPAEILRWNTEALRHADAVGDERVAAFYPSLHVSVAMAHQRLARAAYERAARHLAELPAGEYGDQLREAIDEGLRL</sequence>
<comment type="caution">
    <text evidence="1">The sequence shown here is derived from an EMBL/GenBank/DDBJ whole genome shotgun (WGS) entry which is preliminary data.</text>
</comment>
<keyword evidence="2" id="KW-1185">Reference proteome</keyword>
<dbReference type="SUPFAM" id="SSF48452">
    <property type="entry name" value="TPR-like"/>
    <property type="match status" value="1"/>
</dbReference>
<name>A0ABQ3YDA8_9ACTN</name>
<dbReference type="RefSeq" id="WP_203772502.1">
    <property type="nucleotide sequence ID" value="NZ_BAAABO010000022.1"/>
</dbReference>
<dbReference type="EMBL" id="BOMI01000134">
    <property type="protein sequence ID" value="GID77994.1"/>
    <property type="molecule type" value="Genomic_DNA"/>
</dbReference>
<evidence type="ECO:0008006" key="3">
    <source>
        <dbReference type="Google" id="ProtNLM"/>
    </source>
</evidence>
<reference evidence="1 2" key="1">
    <citation type="submission" date="2021-01" db="EMBL/GenBank/DDBJ databases">
        <title>Whole genome shotgun sequence of Actinoplanes deccanensis NBRC 13994.</title>
        <authorList>
            <person name="Komaki H."/>
            <person name="Tamura T."/>
        </authorList>
    </citation>
    <scope>NUCLEOTIDE SEQUENCE [LARGE SCALE GENOMIC DNA]</scope>
    <source>
        <strain evidence="1 2">NBRC 13994</strain>
    </source>
</reference>
<organism evidence="1 2">
    <name type="scientific">Paractinoplanes deccanensis</name>
    <dbReference type="NCBI Taxonomy" id="113561"/>
    <lineage>
        <taxon>Bacteria</taxon>
        <taxon>Bacillati</taxon>
        <taxon>Actinomycetota</taxon>
        <taxon>Actinomycetes</taxon>
        <taxon>Micromonosporales</taxon>
        <taxon>Micromonosporaceae</taxon>
        <taxon>Paractinoplanes</taxon>
    </lineage>
</organism>
<evidence type="ECO:0000313" key="2">
    <source>
        <dbReference type="Proteomes" id="UP000609879"/>
    </source>
</evidence>
<gene>
    <name evidence="1" type="ORF">Ade02nite_66350</name>
</gene>
<proteinExistence type="predicted"/>
<dbReference type="Proteomes" id="UP000609879">
    <property type="component" value="Unassembled WGS sequence"/>
</dbReference>
<accession>A0ABQ3YDA8</accession>
<dbReference type="InterPro" id="IPR011990">
    <property type="entry name" value="TPR-like_helical_dom_sf"/>
</dbReference>
<evidence type="ECO:0000313" key="1">
    <source>
        <dbReference type="EMBL" id="GID77994.1"/>
    </source>
</evidence>
<protein>
    <recommendedName>
        <fullName evidence="3">Tetratricopeptide repeat protein</fullName>
    </recommendedName>
</protein>